<accession>A0A6V8NT97</accession>
<feature type="non-terminal residue" evidence="1">
    <location>
        <position position="1"/>
    </location>
</feature>
<dbReference type="SUPFAM" id="SSF53335">
    <property type="entry name" value="S-adenosyl-L-methionine-dependent methyltransferases"/>
    <property type="match status" value="1"/>
</dbReference>
<reference evidence="1 2" key="1">
    <citation type="journal article" date="2020" name="Front. Microbiol.">
        <title>Single-cell genomics of novel Actinobacteria with the Wood-Ljungdahl pathway discovered in a serpentinizing system.</title>
        <authorList>
            <person name="Merino N."/>
            <person name="Kawai M."/>
            <person name="Boyd E.S."/>
            <person name="Colman D.R."/>
            <person name="McGlynn S.E."/>
            <person name="Nealson K.H."/>
            <person name="Kurokawa K."/>
            <person name="Hongoh Y."/>
        </authorList>
    </citation>
    <scope>NUCLEOTIDE SEQUENCE [LARGE SCALE GENOMIC DNA]</scope>
    <source>
        <strain evidence="1 2">S06</strain>
    </source>
</reference>
<dbReference type="EMBL" id="BLRV01000447">
    <property type="protein sequence ID" value="GFP22471.1"/>
    <property type="molecule type" value="Genomic_DNA"/>
</dbReference>
<dbReference type="Gene3D" id="3.40.50.150">
    <property type="entry name" value="Vaccinia Virus protein VP39"/>
    <property type="match status" value="1"/>
</dbReference>
<protein>
    <recommendedName>
        <fullName evidence="3">DNA methyltransferase</fullName>
    </recommendedName>
</protein>
<dbReference type="Proteomes" id="UP000580051">
    <property type="component" value="Unassembled WGS sequence"/>
</dbReference>
<dbReference type="InterPro" id="IPR029063">
    <property type="entry name" value="SAM-dependent_MTases_sf"/>
</dbReference>
<evidence type="ECO:0000313" key="2">
    <source>
        <dbReference type="Proteomes" id="UP000580051"/>
    </source>
</evidence>
<comment type="caution">
    <text evidence="1">The sequence shown here is derived from an EMBL/GenBank/DDBJ whole genome shotgun (WGS) entry which is preliminary data.</text>
</comment>
<evidence type="ECO:0000313" key="1">
    <source>
        <dbReference type="EMBL" id="GFP22471.1"/>
    </source>
</evidence>
<evidence type="ECO:0008006" key="3">
    <source>
        <dbReference type="Google" id="ProtNLM"/>
    </source>
</evidence>
<proteinExistence type="predicted"/>
<sequence length="182" mass="20709">MSFLLEELGYKLHEDDRFKLYLTNTLEMEELSQTELPGMISLSEESHLAGKVKKEQPILVVLGNPPYSGHSSNVYDEVKAYYQVDGKPLGEKNPKCLQDDYVNIILFAQWKIDQAGEGVLGFITNLIYLENPTFRGMRQSLMQSFDEIYLLDLHGNSLKKERCPDGSKDENVFDIQQGVAIV</sequence>
<feature type="non-terminal residue" evidence="1">
    <location>
        <position position="182"/>
    </location>
</feature>
<gene>
    <name evidence="1" type="ORF">HKBW3S06_01699</name>
</gene>
<organism evidence="1 2">
    <name type="scientific">Candidatus Hakubella thermalkaliphila</name>
    <dbReference type="NCBI Taxonomy" id="2754717"/>
    <lineage>
        <taxon>Bacteria</taxon>
        <taxon>Bacillati</taxon>
        <taxon>Actinomycetota</taxon>
        <taxon>Actinomycetota incertae sedis</taxon>
        <taxon>Candidatus Hakubellales</taxon>
        <taxon>Candidatus Hakubellaceae</taxon>
        <taxon>Candidatus Hakubella</taxon>
    </lineage>
</organism>
<dbReference type="AlphaFoldDB" id="A0A6V8NT97"/>
<name>A0A6V8NT97_9ACTN</name>